<evidence type="ECO:0000256" key="2">
    <source>
        <dbReference type="ARBA" id="ARBA00022642"/>
    </source>
</evidence>
<name>A0ABR2X1R5_9FUNG</name>
<evidence type="ECO:0000313" key="12">
    <source>
        <dbReference type="Proteomes" id="UP001479436"/>
    </source>
</evidence>
<dbReference type="EC" id="2.4.2.12" evidence="6"/>
<dbReference type="PIRSF" id="PIRSF005943">
    <property type="entry name" value="NMPRT"/>
    <property type="match status" value="1"/>
</dbReference>
<comment type="caution">
    <text evidence="11">The sequence shown here is derived from an EMBL/GenBank/DDBJ whole genome shotgun (WGS) entry which is preliminary data.</text>
</comment>
<dbReference type="SUPFAM" id="SSF51690">
    <property type="entry name" value="Nicotinate/Quinolinate PRTase C-terminal domain-like"/>
    <property type="match status" value="1"/>
</dbReference>
<dbReference type="InterPro" id="IPR041525">
    <property type="entry name" value="N/Namide_PRibTrfase"/>
</dbReference>
<evidence type="ECO:0000256" key="4">
    <source>
        <dbReference type="ARBA" id="ARBA00022679"/>
    </source>
</evidence>
<keyword evidence="12" id="KW-1185">Reference proteome</keyword>
<dbReference type="Proteomes" id="UP001479436">
    <property type="component" value="Unassembled WGS sequence"/>
</dbReference>
<evidence type="ECO:0000256" key="5">
    <source>
        <dbReference type="ARBA" id="ARBA00035007"/>
    </source>
</evidence>
<dbReference type="InterPro" id="IPR036068">
    <property type="entry name" value="Nicotinate_pribotase-like_C"/>
</dbReference>
<evidence type="ECO:0000313" key="11">
    <source>
        <dbReference type="EMBL" id="KAK9767697.1"/>
    </source>
</evidence>
<protein>
    <recommendedName>
        <fullName evidence="7">Nicotinamide phosphoribosyltransferase</fullName>
        <ecNumber evidence="6">2.4.2.12</ecNumber>
    </recommendedName>
</protein>
<sequence>MMTPLDGIPFFCLTDSYKITHPFIYPEAKKMVAYGEFRSGFDDDTNDTRMIFVGLRYIIENYVSRKWTLQELEKADKFFSTHNAGFTPFPFPKDLFQKFIQENDGHFPVKIEALPEGSVCYKRTPVYQITAEKEYSRLVTFLETILTMVWYPSTVATLSRRVKDSIEKSYEETVDEDSYWTLSSRLHDFGFRACTSIEQSILGGAAHLLNFDGTDTLSAAYYAQFMLNDGNPVGSSIPATEHSVMTSFETERDAMKHMINTFGTGVYACVMDSYDYAHALDKVLPSIAQAKLEKGGFLVIRPDSGDQIESVMMGLRAADKVFGSTINKKGYKVLKNCGVIQGDGLNHDIIKKILVEMKHAGFSAQCVAFGMGGGLLQKVNRDTMSFATKLCHVIYVNGAARDVMKVPKTDESKTSLPGEFEVRLNEKKIPIVYPLNAGPSNHPNILQVVYDNGPIHPSPYTESFADMRQRISKEWSSLPPNYDVISEQLKERIGEFLQRHKQTEHQL</sequence>
<dbReference type="Pfam" id="PF04095">
    <property type="entry name" value="NAPRTase"/>
    <property type="match status" value="1"/>
</dbReference>
<keyword evidence="2" id="KW-0662">Pyridine nucleotide biosynthesis</keyword>
<reference evidence="11 12" key="1">
    <citation type="submission" date="2023-04" db="EMBL/GenBank/DDBJ databases">
        <title>Genome of Basidiobolus ranarum AG-B5.</title>
        <authorList>
            <person name="Stajich J.E."/>
            <person name="Carter-House D."/>
            <person name="Gryganskyi A."/>
        </authorList>
    </citation>
    <scope>NUCLEOTIDE SEQUENCE [LARGE SCALE GENOMIC DNA]</scope>
    <source>
        <strain evidence="11 12">AG-B5</strain>
    </source>
</reference>
<evidence type="ECO:0000256" key="6">
    <source>
        <dbReference type="ARBA" id="ARBA00035024"/>
    </source>
</evidence>
<evidence type="ECO:0000256" key="8">
    <source>
        <dbReference type="ARBA" id="ARBA00047835"/>
    </source>
</evidence>
<dbReference type="NCBIfam" id="NF006629">
    <property type="entry name" value="PRK09198.1"/>
    <property type="match status" value="1"/>
</dbReference>
<dbReference type="InterPro" id="IPR041529">
    <property type="entry name" value="DUF5598"/>
</dbReference>
<dbReference type="InterPro" id="IPR013785">
    <property type="entry name" value="Aldolase_TIM"/>
</dbReference>
<comment type="similarity">
    <text evidence="1">Belongs to the NAPRTase family.</text>
</comment>
<dbReference type="InterPro" id="IPR016471">
    <property type="entry name" value="Nicotinamide_PRibTrfase"/>
</dbReference>
<dbReference type="PANTHER" id="PTHR43816:SF1">
    <property type="entry name" value="NICOTINAMIDE PHOSPHORIBOSYLTRANSFERASE"/>
    <property type="match status" value="1"/>
</dbReference>
<comment type="catalytic activity">
    <reaction evidence="8">
        <text>beta-nicotinamide D-ribonucleotide + diphosphate = 5-phospho-alpha-D-ribose 1-diphosphate + nicotinamide + H(+)</text>
        <dbReference type="Rhea" id="RHEA:16149"/>
        <dbReference type="ChEBI" id="CHEBI:14649"/>
        <dbReference type="ChEBI" id="CHEBI:15378"/>
        <dbReference type="ChEBI" id="CHEBI:17154"/>
        <dbReference type="ChEBI" id="CHEBI:33019"/>
        <dbReference type="ChEBI" id="CHEBI:58017"/>
        <dbReference type="EC" id="2.4.2.12"/>
    </reaction>
    <physiologicalReaction direction="right-to-left" evidence="8">
        <dbReference type="Rhea" id="RHEA:16151"/>
    </physiologicalReaction>
</comment>
<dbReference type="Gene3D" id="3.20.20.70">
    <property type="entry name" value="Aldolase class I"/>
    <property type="match status" value="1"/>
</dbReference>
<proteinExistence type="inferred from homology"/>
<evidence type="ECO:0000256" key="7">
    <source>
        <dbReference type="ARBA" id="ARBA00035036"/>
    </source>
</evidence>
<keyword evidence="3" id="KW-0328">Glycosyltransferase</keyword>
<keyword evidence="4" id="KW-0808">Transferase</keyword>
<evidence type="ECO:0000256" key="1">
    <source>
        <dbReference type="ARBA" id="ARBA00010897"/>
    </source>
</evidence>
<dbReference type="EMBL" id="JASJQH010000060">
    <property type="protein sequence ID" value="KAK9767697.1"/>
    <property type="molecule type" value="Genomic_DNA"/>
</dbReference>
<dbReference type="Pfam" id="PF18127">
    <property type="entry name" value="NAMPT_N"/>
    <property type="match status" value="1"/>
</dbReference>
<accession>A0ABR2X1R5</accession>
<dbReference type="PANTHER" id="PTHR43816">
    <property type="entry name" value="NICOTINAMIDE PHOSPHORIBOSYLTRANSFERASE"/>
    <property type="match status" value="1"/>
</dbReference>
<gene>
    <name evidence="11" type="ORF">K7432_002300</name>
</gene>
<evidence type="ECO:0000259" key="9">
    <source>
        <dbReference type="Pfam" id="PF04095"/>
    </source>
</evidence>
<feature type="domain" description="Nicotinamide phosphoribosyltransferase N-terminal" evidence="10">
    <location>
        <begin position="12"/>
        <end position="111"/>
    </location>
</feature>
<comment type="pathway">
    <text evidence="5">Cofactor biosynthesis; NAD(+) biosynthesis; nicotinamide D-ribonucleotide from 5-phospho-alpha-D-ribose 1-diphosphate and nicotinamide: step 1/1.</text>
</comment>
<evidence type="ECO:0000256" key="3">
    <source>
        <dbReference type="ARBA" id="ARBA00022676"/>
    </source>
</evidence>
<feature type="domain" description="Nicotinate/nicotinamide phosphoribosyltransferase" evidence="9">
    <location>
        <begin position="185"/>
        <end position="419"/>
    </location>
</feature>
<evidence type="ECO:0000259" key="10">
    <source>
        <dbReference type="Pfam" id="PF18127"/>
    </source>
</evidence>
<organism evidence="11 12">
    <name type="scientific">Basidiobolus ranarum</name>
    <dbReference type="NCBI Taxonomy" id="34480"/>
    <lineage>
        <taxon>Eukaryota</taxon>
        <taxon>Fungi</taxon>
        <taxon>Fungi incertae sedis</taxon>
        <taxon>Zoopagomycota</taxon>
        <taxon>Entomophthoromycotina</taxon>
        <taxon>Basidiobolomycetes</taxon>
        <taxon>Basidiobolales</taxon>
        <taxon>Basidiobolaceae</taxon>
        <taxon>Basidiobolus</taxon>
    </lineage>
</organism>